<dbReference type="Proteomes" id="UP000054558">
    <property type="component" value="Unassembled WGS sequence"/>
</dbReference>
<dbReference type="GO" id="GO:0006511">
    <property type="term" value="P:ubiquitin-dependent protein catabolic process"/>
    <property type="evidence" value="ECO:0007669"/>
    <property type="project" value="InterPro"/>
</dbReference>
<evidence type="ECO:0000256" key="4">
    <source>
        <dbReference type="ARBA" id="ARBA00004906"/>
    </source>
</evidence>
<feature type="region of interest" description="Disordered" evidence="11">
    <location>
        <begin position="1"/>
        <end position="31"/>
    </location>
</feature>
<dbReference type="GO" id="GO:0036503">
    <property type="term" value="P:ERAD pathway"/>
    <property type="evidence" value="ECO:0000318"/>
    <property type="project" value="GO_Central"/>
</dbReference>
<dbReference type="PANTHER" id="PTHR13931">
    <property type="entry name" value="UBIQUITINATION FACTOR E4"/>
    <property type="match status" value="1"/>
</dbReference>
<keyword evidence="7" id="KW-0963">Cytoplasm</keyword>
<dbReference type="OMA" id="WLTEIAM"/>
<dbReference type="EC" id="2.3.2.27" evidence="6"/>
<dbReference type="PROSITE" id="PS51698">
    <property type="entry name" value="U_BOX"/>
    <property type="match status" value="1"/>
</dbReference>
<protein>
    <recommendedName>
        <fullName evidence="6">RING-type E3 ubiquitin transferase</fullName>
        <ecNumber evidence="6">2.3.2.27</ecNumber>
    </recommendedName>
</protein>
<dbReference type="InterPro" id="IPR019474">
    <property type="entry name" value="Ub_conjug_fac_E4_core"/>
</dbReference>
<organism evidence="13 14">
    <name type="scientific">Klebsormidium nitens</name>
    <name type="common">Green alga</name>
    <name type="synonym">Ulothrix nitens</name>
    <dbReference type="NCBI Taxonomy" id="105231"/>
    <lineage>
        <taxon>Eukaryota</taxon>
        <taxon>Viridiplantae</taxon>
        <taxon>Streptophyta</taxon>
        <taxon>Klebsormidiophyceae</taxon>
        <taxon>Klebsormidiales</taxon>
        <taxon>Klebsormidiaceae</taxon>
        <taxon>Klebsormidium</taxon>
    </lineage>
</organism>
<sequence>MATLQSTPSSKAPDKSKTSPRSAQQSPAVMEDATLSRVLQVTLTYPENNQALPVYMEQLAAEMLSEGHELLLARGDLERILMDRLSMPQETLQKDAQETPLKYLVESYRRAGDEARRVRASRNKELVAQLQDTLATAKDLLVSYTGLMLQHPDMFPQPRPSRTARNTLSLLDLIVPSSEASPLGFPSSGGAAGLPPGFLDQLVQRFESEGLEEIFTPVFSELPGRLVNVSPLGPFQGPLKALATLVAYPAVAKVLVAHPKWLPKVPNGRMLELSSILGPFLRLSVFPDVFSGGKPDVVQQCFDGDMLEINPKRQQEMLASQVSLRSLLGQLHEGLHEVFLALLRKPDTRERALEYIAAVITANEGRSKMQADVQAVASHSFFHNLGAVMLKLCEPFLDPASNKKDRIDPGYVLQNVRVNFKDLTALAASSEEVASWVDKRNYARTEGFRVLQQEQEQEELRRLSAQGATSSAPAQNARNPGSRRASGSTPPSPGGGQGYHFICECFFLTARALNLGLAKILSEYHHLTQTLGRMMPTYKRLAAAKEAGTLSPQEAAQLEQYKKGVTQRIQMQLLFETALSDVSFIQSGMSYYRLMAMWLADQAGGLRVPLPVTPPMEFSSMPEHFVEDMDDLLLYVARRAPRAFEGANLEDLTSFMVVFLGSPLHMKNPYLRSKFVEILADWLPDRCPTGSIRTIMTGLFEGHPLAIQSLVPNLLRLYVDIEFTGSHTQFYDKFNIRHNIANILEYLWKVPAHQAAWQRFAVAEEKGFYLRFINMLANDAIYLLDEALRTIPELKETEEDMADTERWQAQPAETRTEREEMYQRNIQNVKWDMQLAGKHLEMLGYTSALIVAPLLLPEMVERLAAMLNYFLLQLTGPQRKVLKVKDPEKYGFKPRELLGQIVDIYVNIFRGDRDDAFASAVGADERSYREEAFPETADLLRTHMLRPEPTVRSFAELGEKVRGLRSEAMDIEGALGEIPDEFLDPIMGTLMKDPVILPSSQTVVDRAVILRHLLSDQKDPFNRSFLKAEMLQPDTELKAKIDAFLAEHRQ</sequence>
<dbReference type="EMBL" id="DF237280">
    <property type="protein sequence ID" value="GAQ87092.1"/>
    <property type="molecule type" value="Genomic_DNA"/>
</dbReference>
<evidence type="ECO:0000256" key="2">
    <source>
        <dbReference type="ARBA" id="ARBA00004123"/>
    </source>
</evidence>
<evidence type="ECO:0000256" key="5">
    <source>
        <dbReference type="ARBA" id="ARBA00007434"/>
    </source>
</evidence>
<dbReference type="AlphaFoldDB" id="A0A1Y1IAV4"/>
<name>A0A1Y1IAV4_KLENI</name>
<evidence type="ECO:0000259" key="12">
    <source>
        <dbReference type="PROSITE" id="PS51698"/>
    </source>
</evidence>
<feature type="compositionally biased region" description="Polar residues" evidence="11">
    <location>
        <begin position="466"/>
        <end position="479"/>
    </location>
</feature>
<dbReference type="InterPro" id="IPR013083">
    <property type="entry name" value="Znf_RING/FYVE/PHD"/>
</dbReference>
<dbReference type="GO" id="GO:0000209">
    <property type="term" value="P:protein polyubiquitination"/>
    <property type="evidence" value="ECO:0000318"/>
    <property type="project" value="GO_Central"/>
</dbReference>
<keyword evidence="9" id="KW-0833">Ubl conjugation pathway</keyword>
<keyword evidence="8" id="KW-0808">Transferase</keyword>
<keyword evidence="14" id="KW-1185">Reference proteome</keyword>
<dbReference type="SMART" id="SM00504">
    <property type="entry name" value="Ubox"/>
    <property type="match status" value="1"/>
</dbReference>
<dbReference type="CDD" id="cd16657">
    <property type="entry name" value="RING-Ubox_UBE4A"/>
    <property type="match status" value="1"/>
</dbReference>
<feature type="compositionally biased region" description="Polar residues" evidence="11">
    <location>
        <begin position="1"/>
        <end position="10"/>
    </location>
</feature>
<comment type="similarity">
    <text evidence="5">Belongs to the ubiquitin conjugation factor E4 family.</text>
</comment>
<keyword evidence="10" id="KW-0539">Nucleus</keyword>
<dbReference type="PANTHER" id="PTHR13931:SF2">
    <property type="entry name" value="UBIQUITIN CONJUGATION FACTOR E4 B"/>
    <property type="match status" value="1"/>
</dbReference>
<dbReference type="Pfam" id="PF10408">
    <property type="entry name" value="Ufd2P_core"/>
    <property type="match status" value="1"/>
</dbReference>
<evidence type="ECO:0000256" key="11">
    <source>
        <dbReference type="SAM" id="MobiDB-lite"/>
    </source>
</evidence>
<evidence type="ECO:0000313" key="14">
    <source>
        <dbReference type="Proteomes" id="UP000054558"/>
    </source>
</evidence>
<dbReference type="GO" id="GO:0005737">
    <property type="term" value="C:cytoplasm"/>
    <property type="evidence" value="ECO:0000318"/>
    <property type="project" value="GO_Central"/>
</dbReference>
<dbReference type="InterPro" id="IPR003613">
    <property type="entry name" value="Ubox_domain"/>
</dbReference>
<reference evidence="13 14" key="1">
    <citation type="journal article" date="2014" name="Nat. Commun.">
        <title>Klebsormidium flaccidum genome reveals primary factors for plant terrestrial adaptation.</title>
        <authorList>
            <person name="Hori K."/>
            <person name="Maruyama F."/>
            <person name="Fujisawa T."/>
            <person name="Togashi T."/>
            <person name="Yamamoto N."/>
            <person name="Seo M."/>
            <person name="Sato S."/>
            <person name="Yamada T."/>
            <person name="Mori H."/>
            <person name="Tajima N."/>
            <person name="Moriyama T."/>
            <person name="Ikeuchi M."/>
            <person name="Watanabe M."/>
            <person name="Wada H."/>
            <person name="Kobayashi K."/>
            <person name="Saito M."/>
            <person name="Masuda T."/>
            <person name="Sasaki-Sekimoto Y."/>
            <person name="Mashiguchi K."/>
            <person name="Awai K."/>
            <person name="Shimojima M."/>
            <person name="Masuda S."/>
            <person name="Iwai M."/>
            <person name="Nobusawa T."/>
            <person name="Narise T."/>
            <person name="Kondo S."/>
            <person name="Saito H."/>
            <person name="Sato R."/>
            <person name="Murakawa M."/>
            <person name="Ihara Y."/>
            <person name="Oshima-Yamada Y."/>
            <person name="Ohtaka K."/>
            <person name="Satoh M."/>
            <person name="Sonobe K."/>
            <person name="Ishii M."/>
            <person name="Ohtani R."/>
            <person name="Kanamori-Sato M."/>
            <person name="Honoki R."/>
            <person name="Miyazaki D."/>
            <person name="Mochizuki H."/>
            <person name="Umetsu J."/>
            <person name="Higashi K."/>
            <person name="Shibata D."/>
            <person name="Kamiya Y."/>
            <person name="Sato N."/>
            <person name="Nakamura Y."/>
            <person name="Tabata S."/>
            <person name="Ida S."/>
            <person name="Kurokawa K."/>
            <person name="Ohta H."/>
        </authorList>
    </citation>
    <scope>NUCLEOTIDE SEQUENCE [LARGE SCALE GENOMIC DNA]</scope>
    <source>
        <strain evidence="13 14">NIES-2285</strain>
    </source>
</reference>
<comment type="pathway">
    <text evidence="4">Protein modification; protein ubiquitination.</text>
</comment>
<dbReference type="InterPro" id="IPR045132">
    <property type="entry name" value="UBE4"/>
</dbReference>
<dbReference type="GO" id="GO:0000151">
    <property type="term" value="C:ubiquitin ligase complex"/>
    <property type="evidence" value="ECO:0007669"/>
    <property type="project" value="InterPro"/>
</dbReference>
<evidence type="ECO:0000313" key="13">
    <source>
        <dbReference type="EMBL" id="GAQ87092.1"/>
    </source>
</evidence>
<dbReference type="GO" id="GO:0034450">
    <property type="term" value="F:ubiquitin-ubiquitin ligase activity"/>
    <property type="evidence" value="ECO:0000318"/>
    <property type="project" value="GO_Central"/>
</dbReference>
<comment type="subcellular location">
    <subcellularLocation>
        <location evidence="3">Cytoplasm</location>
    </subcellularLocation>
    <subcellularLocation>
        <location evidence="2">Nucleus</location>
    </subcellularLocation>
</comment>
<dbReference type="UniPathway" id="UPA00143"/>
<dbReference type="GO" id="GO:0005634">
    <property type="term" value="C:nucleus"/>
    <property type="evidence" value="ECO:0000318"/>
    <property type="project" value="GO_Central"/>
</dbReference>
<evidence type="ECO:0000256" key="7">
    <source>
        <dbReference type="ARBA" id="ARBA00022490"/>
    </source>
</evidence>
<accession>A0A1Y1IAV4</accession>
<evidence type="ECO:0000256" key="3">
    <source>
        <dbReference type="ARBA" id="ARBA00004496"/>
    </source>
</evidence>
<dbReference type="OrthoDB" id="20295at2759"/>
<feature type="domain" description="U-box" evidence="12">
    <location>
        <begin position="977"/>
        <end position="1050"/>
    </location>
</feature>
<dbReference type="FunFam" id="3.30.40.10:FF:000055">
    <property type="entry name" value="Ubiquitin conjugation factor e4 a"/>
    <property type="match status" value="1"/>
</dbReference>
<dbReference type="SUPFAM" id="SSF57850">
    <property type="entry name" value="RING/U-box"/>
    <property type="match status" value="1"/>
</dbReference>
<comment type="catalytic activity">
    <reaction evidence="1">
        <text>S-ubiquitinyl-[E2 ubiquitin-conjugating enzyme]-L-cysteine + [acceptor protein]-L-lysine = [E2 ubiquitin-conjugating enzyme]-L-cysteine + N(6)-ubiquitinyl-[acceptor protein]-L-lysine.</text>
        <dbReference type="EC" id="2.3.2.27"/>
    </reaction>
</comment>
<dbReference type="STRING" id="105231.A0A1Y1IAV4"/>
<evidence type="ECO:0000256" key="1">
    <source>
        <dbReference type="ARBA" id="ARBA00000900"/>
    </source>
</evidence>
<gene>
    <name evidence="13" type="ORF">KFL_003310040</name>
</gene>
<evidence type="ECO:0000256" key="8">
    <source>
        <dbReference type="ARBA" id="ARBA00022679"/>
    </source>
</evidence>
<dbReference type="Pfam" id="PF04564">
    <property type="entry name" value="U-box"/>
    <property type="match status" value="1"/>
</dbReference>
<dbReference type="Gene3D" id="3.30.40.10">
    <property type="entry name" value="Zinc/RING finger domain, C3HC4 (zinc finger)"/>
    <property type="match status" value="1"/>
</dbReference>
<evidence type="ECO:0000256" key="6">
    <source>
        <dbReference type="ARBA" id="ARBA00012483"/>
    </source>
</evidence>
<feature type="region of interest" description="Disordered" evidence="11">
    <location>
        <begin position="453"/>
        <end position="494"/>
    </location>
</feature>
<evidence type="ECO:0000256" key="10">
    <source>
        <dbReference type="ARBA" id="ARBA00023242"/>
    </source>
</evidence>
<proteinExistence type="inferred from homology"/>
<feature type="compositionally biased region" description="Low complexity" evidence="11">
    <location>
        <begin position="480"/>
        <end position="489"/>
    </location>
</feature>
<evidence type="ECO:0000256" key="9">
    <source>
        <dbReference type="ARBA" id="ARBA00022786"/>
    </source>
</evidence>